<keyword evidence="3" id="KW-1185">Reference proteome</keyword>
<feature type="domain" description="NACHT-NTPase and P-loop NTPases N-terminal" evidence="1">
    <location>
        <begin position="5"/>
        <end position="122"/>
    </location>
</feature>
<dbReference type="RefSeq" id="XP_024741215.1">
    <property type="nucleotide sequence ID" value="XM_024873225.1"/>
</dbReference>
<dbReference type="InterPro" id="IPR031352">
    <property type="entry name" value="SesA"/>
</dbReference>
<dbReference type="EMBL" id="KZ613767">
    <property type="protein sequence ID" value="PMD64311.1"/>
    <property type="molecule type" value="Genomic_DNA"/>
</dbReference>
<dbReference type="InParanoid" id="A0A2J6TMR2"/>
<evidence type="ECO:0000313" key="2">
    <source>
        <dbReference type="EMBL" id="PMD64311.1"/>
    </source>
</evidence>
<gene>
    <name evidence="2" type="ORF">K444DRAFT_492705</name>
</gene>
<feature type="non-terminal residue" evidence="2">
    <location>
        <position position="123"/>
    </location>
</feature>
<sequence length="123" mass="13549">VIGLVASIVQLVDFSSRVLHRLEEFQADLGEIPMSFRHIKAELPVLQDTLQQTREAIEAGSVRNETKNALDPAIKGCAEQIGLLDHILAKVLPVSTDSRLIKGKKAILSLQQEAKIEKITKTL</sequence>
<name>A0A2J6TMR2_9HELO</name>
<dbReference type="AlphaFoldDB" id="A0A2J6TMR2"/>
<dbReference type="GeneID" id="36581305"/>
<accession>A0A2J6TMR2</accession>
<dbReference type="OrthoDB" id="3598396at2759"/>
<feature type="non-terminal residue" evidence="2">
    <location>
        <position position="1"/>
    </location>
</feature>
<proteinExistence type="predicted"/>
<dbReference type="Pfam" id="PF17107">
    <property type="entry name" value="SesA"/>
    <property type="match status" value="1"/>
</dbReference>
<evidence type="ECO:0000259" key="1">
    <source>
        <dbReference type="Pfam" id="PF17107"/>
    </source>
</evidence>
<evidence type="ECO:0000313" key="3">
    <source>
        <dbReference type="Proteomes" id="UP000235371"/>
    </source>
</evidence>
<dbReference type="Proteomes" id="UP000235371">
    <property type="component" value="Unassembled WGS sequence"/>
</dbReference>
<reference evidence="2 3" key="1">
    <citation type="submission" date="2016-04" db="EMBL/GenBank/DDBJ databases">
        <title>A degradative enzymes factory behind the ericoid mycorrhizal symbiosis.</title>
        <authorList>
            <consortium name="DOE Joint Genome Institute"/>
            <person name="Martino E."/>
            <person name="Morin E."/>
            <person name="Grelet G."/>
            <person name="Kuo A."/>
            <person name="Kohler A."/>
            <person name="Daghino S."/>
            <person name="Barry K."/>
            <person name="Choi C."/>
            <person name="Cichocki N."/>
            <person name="Clum A."/>
            <person name="Copeland A."/>
            <person name="Hainaut M."/>
            <person name="Haridas S."/>
            <person name="Labutti K."/>
            <person name="Lindquist E."/>
            <person name="Lipzen A."/>
            <person name="Khouja H.-R."/>
            <person name="Murat C."/>
            <person name="Ohm R."/>
            <person name="Olson A."/>
            <person name="Spatafora J."/>
            <person name="Veneault-Fourrey C."/>
            <person name="Henrissat B."/>
            <person name="Grigoriev I."/>
            <person name="Martin F."/>
            <person name="Perotto S."/>
        </authorList>
    </citation>
    <scope>NUCLEOTIDE SEQUENCE [LARGE SCALE GENOMIC DNA]</scope>
    <source>
        <strain evidence="2 3">E</strain>
    </source>
</reference>
<dbReference type="STRING" id="1095630.A0A2J6TMR2"/>
<organism evidence="2 3">
    <name type="scientific">Hyaloscypha bicolor E</name>
    <dbReference type="NCBI Taxonomy" id="1095630"/>
    <lineage>
        <taxon>Eukaryota</taxon>
        <taxon>Fungi</taxon>
        <taxon>Dikarya</taxon>
        <taxon>Ascomycota</taxon>
        <taxon>Pezizomycotina</taxon>
        <taxon>Leotiomycetes</taxon>
        <taxon>Helotiales</taxon>
        <taxon>Hyaloscyphaceae</taxon>
        <taxon>Hyaloscypha</taxon>
        <taxon>Hyaloscypha bicolor</taxon>
    </lineage>
</organism>
<protein>
    <recommendedName>
        <fullName evidence="1">NACHT-NTPase and P-loop NTPases N-terminal domain-containing protein</fullName>
    </recommendedName>
</protein>